<feature type="region of interest" description="Disordered" evidence="1">
    <location>
        <begin position="66"/>
        <end position="439"/>
    </location>
</feature>
<proteinExistence type="predicted"/>
<feature type="compositionally biased region" description="Basic and acidic residues" evidence="1">
    <location>
        <begin position="101"/>
        <end position="115"/>
    </location>
</feature>
<feature type="compositionally biased region" description="Low complexity" evidence="1">
    <location>
        <begin position="116"/>
        <end position="129"/>
    </location>
</feature>
<feature type="compositionally biased region" description="Polar residues" evidence="1">
    <location>
        <begin position="330"/>
        <end position="371"/>
    </location>
</feature>
<organism evidence="2 3">
    <name type="scientific">Botrytis fragariae</name>
    <dbReference type="NCBI Taxonomy" id="1964551"/>
    <lineage>
        <taxon>Eukaryota</taxon>
        <taxon>Fungi</taxon>
        <taxon>Dikarya</taxon>
        <taxon>Ascomycota</taxon>
        <taxon>Pezizomycotina</taxon>
        <taxon>Leotiomycetes</taxon>
        <taxon>Helotiales</taxon>
        <taxon>Sclerotiniaceae</taxon>
        <taxon>Botrytis</taxon>
    </lineage>
</organism>
<dbReference type="GeneID" id="59255750"/>
<comment type="caution">
    <text evidence="2">The sequence shown here is derived from an EMBL/GenBank/DDBJ whole genome shotgun (WGS) entry which is preliminary data.</text>
</comment>
<dbReference type="OrthoDB" id="3545540at2759"/>
<evidence type="ECO:0000256" key="1">
    <source>
        <dbReference type="SAM" id="MobiDB-lite"/>
    </source>
</evidence>
<name>A0A8H6B0X6_9HELO</name>
<sequence length="439" mass="47925">MPSHHTYNKDKTTRVLKRDLEGKGKYDADGHEITTYRVNSKGKLNGKEVTKYKYCKEEDYYRLDANGKLGRDEVDSSRRKVKKASTTSNLTAGIEQQRAVAQREGDRDRRLEAAEARQPGSRAESSRTSTGGGSGGQPRTASRERRRRQSPSGQTLTAEQIERQTQEEVEATARFHEPGVFTERQPPVGSQNSSDRPPSYGNHKKDYIDRQIAGPAEGPRNANAPPFSDKPLSAPGPTGQTPKLGKRVSRDTRPQATFGGRYDPAAPPNYSSDEPKRGNESITSGSDGAGRGYPSGSDDIFKWSSSEDQKSSGEKGKPKSVPEPKGTSKRGGSSKATEPTTTKKSSAGKAPTNSSSMSRPLSGDSSMGDTESSPRKSLAQQGRSRTEDRGFSKRESSKRETSEERRRGKLPVRTKEDPAKGSSSRRHHESSDPDSLYGS</sequence>
<accession>A0A8H6B0X6</accession>
<dbReference type="AlphaFoldDB" id="A0A8H6B0X6"/>
<dbReference type="Proteomes" id="UP000531561">
    <property type="component" value="Unassembled WGS sequence"/>
</dbReference>
<reference evidence="2 3" key="1">
    <citation type="journal article" date="2020" name="Phytopathology">
        <title>A high-quality genome resource of Botrytis fragariae, a new and rapidly spreading fungal pathogen causing strawberry gray mold in the U.S.A.</title>
        <authorList>
            <person name="Wu Y."/>
            <person name="Saski C.A."/>
            <person name="Schnabel G."/>
            <person name="Xiao S."/>
            <person name="Hu M."/>
        </authorList>
    </citation>
    <scope>NUCLEOTIDE SEQUENCE [LARGE SCALE GENOMIC DNA]</scope>
    <source>
        <strain evidence="2 3">BVB16</strain>
    </source>
</reference>
<feature type="compositionally biased region" description="Basic and acidic residues" evidence="1">
    <location>
        <begin position="299"/>
        <end position="322"/>
    </location>
</feature>
<feature type="compositionally biased region" description="Basic and acidic residues" evidence="1">
    <location>
        <begin position="384"/>
        <end position="406"/>
    </location>
</feature>
<gene>
    <name evidence="2" type="ORF">Bfra_001632</name>
</gene>
<feature type="compositionally biased region" description="Basic and acidic residues" evidence="1">
    <location>
        <begin position="69"/>
        <end position="78"/>
    </location>
</feature>
<evidence type="ECO:0000313" key="2">
    <source>
        <dbReference type="EMBL" id="KAF5877266.1"/>
    </source>
</evidence>
<feature type="compositionally biased region" description="Basic and acidic residues" evidence="1">
    <location>
        <begin position="160"/>
        <end position="177"/>
    </location>
</feature>
<protein>
    <submittedName>
        <fullName evidence="2">Uncharacterized protein</fullName>
    </submittedName>
</protein>
<evidence type="ECO:0000313" key="3">
    <source>
        <dbReference type="Proteomes" id="UP000531561"/>
    </source>
</evidence>
<dbReference type="EMBL" id="JABFCT010000003">
    <property type="protein sequence ID" value="KAF5877266.1"/>
    <property type="molecule type" value="Genomic_DNA"/>
</dbReference>
<keyword evidence="3" id="KW-1185">Reference proteome</keyword>
<dbReference type="RefSeq" id="XP_037196212.1">
    <property type="nucleotide sequence ID" value="XM_037332058.1"/>
</dbReference>